<protein>
    <recommendedName>
        <fullName evidence="6">WAT1-related protein</fullName>
    </recommendedName>
</protein>
<proteinExistence type="inferred from homology"/>
<keyword evidence="4 6" id="KW-1133">Transmembrane helix</keyword>
<feature type="transmembrane region" description="Helical" evidence="6">
    <location>
        <begin position="215"/>
        <end position="236"/>
    </location>
</feature>
<evidence type="ECO:0000256" key="1">
    <source>
        <dbReference type="ARBA" id="ARBA00004141"/>
    </source>
</evidence>
<feature type="transmembrane region" description="Helical" evidence="6">
    <location>
        <begin position="251"/>
        <end position="272"/>
    </location>
</feature>
<comment type="caution">
    <text evidence="8">The sequence shown here is derived from an EMBL/GenBank/DDBJ whole genome shotgun (WGS) entry which is preliminary data.</text>
</comment>
<keyword evidence="9" id="KW-1185">Reference proteome</keyword>
<evidence type="ECO:0000256" key="3">
    <source>
        <dbReference type="ARBA" id="ARBA00022692"/>
    </source>
</evidence>
<evidence type="ECO:0000313" key="8">
    <source>
        <dbReference type="EMBL" id="GKV14272.1"/>
    </source>
</evidence>
<evidence type="ECO:0000256" key="6">
    <source>
        <dbReference type="RuleBase" id="RU363077"/>
    </source>
</evidence>
<dbReference type="InterPro" id="IPR037185">
    <property type="entry name" value="EmrE-like"/>
</dbReference>
<dbReference type="EMBL" id="BPVZ01000040">
    <property type="protein sequence ID" value="GKV14272.1"/>
    <property type="molecule type" value="Genomic_DNA"/>
</dbReference>
<evidence type="ECO:0000256" key="2">
    <source>
        <dbReference type="ARBA" id="ARBA00007635"/>
    </source>
</evidence>
<dbReference type="InterPro" id="IPR000620">
    <property type="entry name" value="EamA_dom"/>
</dbReference>
<name>A0AAV5JSJ0_9ROSI</name>
<evidence type="ECO:0000256" key="4">
    <source>
        <dbReference type="ARBA" id="ARBA00022989"/>
    </source>
</evidence>
<feature type="transmembrane region" description="Helical" evidence="6">
    <location>
        <begin position="108"/>
        <end position="125"/>
    </location>
</feature>
<comment type="subcellular location">
    <subcellularLocation>
        <location evidence="1 6">Membrane</location>
        <topology evidence="1 6">Multi-pass membrane protein</topology>
    </subcellularLocation>
</comment>
<evidence type="ECO:0000313" key="9">
    <source>
        <dbReference type="Proteomes" id="UP001054252"/>
    </source>
</evidence>
<feature type="transmembrane region" description="Helical" evidence="6">
    <location>
        <begin position="305"/>
        <end position="325"/>
    </location>
</feature>
<dbReference type="PANTHER" id="PTHR31218">
    <property type="entry name" value="WAT1-RELATED PROTEIN"/>
    <property type="match status" value="1"/>
</dbReference>
<keyword evidence="5 6" id="KW-0472">Membrane</keyword>
<accession>A0AAV5JSJ0</accession>
<feature type="transmembrane region" description="Helical" evidence="6">
    <location>
        <begin position="70"/>
        <end position="88"/>
    </location>
</feature>
<dbReference type="AlphaFoldDB" id="A0AAV5JSJ0"/>
<sequence length="357" mass="38322">MEMKSFLVGLAPFAAMVLLECLDVGVNTLNKAATSKGTSSFVLVVYGNALGSLILLPIAFFLYWKKRPPINFSVLCKFFLLSFVGITVMQNCMSTGVKYSSPTLASSILNLIPVFTFLLAVIFRMEKIDLRSSKSQIKILGTLVSISGAIVVTLFKGPPIVGPVAQSQPQPSPSTVLTTTNSWVIGGLLLAAAGLCIAISIIAQAAILKGYPSKITLVFFYSFFGTIQSAIVALIAERNLNAWKLTHDIDLIFVIYAAFIGSVVIVGVSAWCIQIKGPVFFAMFKPLGIAIAAFMGFIFLGETLYLGSIIGAVIIVAGFYGVLWAKSKEKEDEVGSPHHKLESSSVKTPLLHTHLDA</sequence>
<dbReference type="GO" id="GO:0016020">
    <property type="term" value="C:membrane"/>
    <property type="evidence" value="ECO:0007669"/>
    <property type="project" value="UniProtKB-SubCell"/>
</dbReference>
<dbReference type="InterPro" id="IPR030184">
    <property type="entry name" value="WAT1-related"/>
</dbReference>
<feature type="domain" description="EamA" evidence="7">
    <location>
        <begin position="185"/>
        <end position="323"/>
    </location>
</feature>
<organism evidence="8 9">
    <name type="scientific">Rubroshorea leprosula</name>
    <dbReference type="NCBI Taxonomy" id="152421"/>
    <lineage>
        <taxon>Eukaryota</taxon>
        <taxon>Viridiplantae</taxon>
        <taxon>Streptophyta</taxon>
        <taxon>Embryophyta</taxon>
        <taxon>Tracheophyta</taxon>
        <taxon>Spermatophyta</taxon>
        <taxon>Magnoliopsida</taxon>
        <taxon>eudicotyledons</taxon>
        <taxon>Gunneridae</taxon>
        <taxon>Pentapetalae</taxon>
        <taxon>rosids</taxon>
        <taxon>malvids</taxon>
        <taxon>Malvales</taxon>
        <taxon>Dipterocarpaceae</taxon>
        <taxon>Rubroshorea</taxon>
    </lineage>
</organism>
<evidence type="ECO:0000256" key="5">
    <source>
        <dbReference type="ARBA" id="ARBA00023136"/>
    </source>
</evidence>
<dbReference type="Proteomes" id="UP001054252">
    <property type="component" value="Unassembled WGS sequence"/>
</dbReference>
<feature type="domain" description="EamA" evidence="7">
    <location>
        <begin position="28"/>
        <end position="153"/>
    </location>
</feature>
<feature type="transmembrane region" description="Helical" evidence="6">
    <location>
        <begin position="137"/>
        <end position="155"/>
    </location>
</feature>
<dbReference type="Pfam" id="PF00892">
    <property type="entry name" value="EamA"/>
    <property type="match status" value="2"/>
</dbReference>
<keyword evidence="3 6" id="KW-0812">Transmembrane</keyword>
<gene>
    <name evidence="8" type="ORF">SLEP1_g25172</name>
</gene>
<evidence type="ECO:0000259" key="7">
    <source>
        <dbReference type="Pfam" id="PF00892"/>
    </source>
</evidence>
<feature type="transmembrane region" description="Helical" evidence="6">
    <location>
        <begin position="279"/>
        <end position="299"/>
    </location>
</feature>
<feature type="transmembrane region" description="Helical" evidence="6">
    <location>
        <begin position="45"/>
        <end position="63"/>
    </location>
</feature>
<dbReference type="GO" id="GO:0022857">
    <property type="term" value="F:transmembrane transporter activity"/>
    <property type="evidence" value="ECO:0007669"/>
    <property type="project" value="InterPro"/>
</dbReference>
<dbReference type="SUPFAM" id="SSF103481">
    <property type="entry name" value="Multidrug resistance efflux transporter EmrE"/>
    <property type="match status" value="2"/>
</dbReference>
<feature type="transmembrane region" description="Helical" evidence="6">
    <location>
        <begin position="183"/>
        <end position="203"/>
    </location>
</feature>
<comment type="similarity">
    <text evidence="2 6">Belongs to the drug/metabolite transporter (DMT) superfamily. Plant drug/metabolite exporter (P-DME) (TC 2.A.7.4) family.</text>
</comment>
<reference evidence="8 9" key="1">
    <citation type="journal article" date="2021" name="Commun. Biol.">
        <title>The genome of Shorea leprosula (Dipterocarpaceae) highlights the ecological relevance of drought in aseasonal tropical rainforests.</title>
        <authorList>
            <person name="Ng K.K.S."/>
            <person name="Kobayashi M.J."/>
            <person name="Fawcett J.A."/>
            <person name="Hatakeyama M."/>
            <person name="Paape T."/>
            <person name="Ng C.H."/>
            <person name="Ang C.C."/>
            <person name="Tnah L.H."/>
            <person name="Lee C.T."/>
            <person name="Nishiyama T."/>
            <person name="Sese J."/>
            <person name="O'Brien M.J."/>
            <person name="Copetti D."/>
            <person name="Mohd Noor M.I."/>
            <person name="Ong R.C."/>
            <person name="Putra M."/>
            <person name="Sireger I.Z."/>
            <person name="Indrioko S."/>
            <person name="Kosugi Y."/>
            <person name="Izuno A."/>
            <person name="Isagi Y."/>
            <person name="Lee S.L."/>
            <person name="Shimizu K.K."/>
        </authorList>
    </citation>
    <scope>NUCLEOTIDE SEQUENCE [LARGE SCALE GENOMIC DNA]</scope>
    <source>
        <strain evidence="8">214</strain>
    </source>
</reference>